<evidence type="ECO:0000313" key="3">
    <source>
        <dbReference type="Proteomes" id="UP000002282"/>
    </source>
</evidence>
<feature type="transmembrane region" description="Helical" evidence="1">
    <location>
        <begin position="63"/>
        <end position="81"/>
    </location>
</feature>
<keyword evidence="3" id="KW-1185">Reference proteome</keyword>
<sequence>MAIRDIWLFLVTNKRHLLRAIALFLISSAILLFKLDNNVAGSMINLLDLNGGLNSASMWNHNAAVGIYTVSLIMVVFAVFFQRRFRIFDTNVMMPLEDAAKQADEEKEEEEEED</sequence>
<evidence type="ECO:0000256" key="1">
    <source>
        <dbReference type="SAM" id="Phobius"/>
    </source>
</evidence>
<dbReference type="OMA" id="MAIRDIW"/>
<accession>B4PXI7</accession>
<gene>
    <name evidence="2" type="primary">Dyak\GE15394</name>
    <name evidence="2" type="synonym">dyak_GLEANR_16913</name>
    <name evidence="2" type="synonym">GE15394</name>
    <name evidence="2" type="ORF">Dyak_GE15394</name>
</gene>
<dbReference type="AlphaFoldDB" id="B4PXI7"/>
<proteinExistence type="predicted"/>
<protein>
    <submittedName>
        <fullName evidence="2">Uncharacterized protein</fullName>
    </submittedName>
</protein>
<dbReference type="OrthoDB" id="10569294at2759"/>
<reference evidence="2 3" key="2">
    <citation type="journal article" date="2007" name="PLoS Biol.">
        <title>Principles of genome evolution in the Drosophila melanogaster species group.</title>
        <authorList>
            <person name="Ranz J.M."/>
            <person name="Maurin D."/>
            <person name="Chan Y.S."/>
            <person name="von Grotthuss M."/>
            <person name="Hillier L.W."/>
            <person name="Roote J."/>
            <person name="Ashburner M."/>
            <person name="Bergman C.M."/>
        </authorList>
    </citation>
    <scope>NUCLEOTIDE SEQUENCE [LARGE SCALE GENOMIC DNA]</scope>
    <source>
        <strain evidence="3">Tai18E2 / Tucson 14021-0261.01</strain>
    </source>
</reference>
<feature type="transmembrane region" description="Helical" evidence="1">
    <location>
        <begin position="16"/>
        <end position="33"/>
    </location>
</feature>
<dbReference type="KEGG" id="dya:Dyak_GE15394"/>
<name>B4PXI7_DROYA</name>
<dbReference type="HOGENOM" id="CLU_2186616_0_0_1"/>
<evidence type="ECO:0000313" key="2">
    <source>
        <dbReference type="EMBL" id="EDX02938.1"/>
    </source>
</evidence>
<dbReference type="EMBL" id="CM000162">
    <property type="protein sequence ID" value="EDX02938.1"/>
    <property type="molecule type" value="Genomic_DNA"/>
</dbReference>
<reference evidence="2 3" key="1">
    <citation type="journal article" date="2007" name="Nature">
        <title>Evolution of genes and genomes on the Drosophila phylogeny.</title>
        <authorList>
            <consortium name="Drosophila 12 Genomes Consortium"/>
            <person name="Clark A.G."/>
            <person name="Eisen M.B."/>
            <person name="Smith D.R."/>
            <person name="Bergman C.M."/>
            <person name="Oliver B."/>
            <person name="Markow T.A."/>
            <person name="Kaufman T.C."/>
            <person name="Kellis M."/>
            <person name="Gelbart W."/>
            <person name="Iyer V.N."/>
            <person name="Pollard D.A."/>
            <person name="Sackton T.B."/>
            <person name="Larracuente A.M."/>
            <person name="Singh N.D."/>
            <person name="Abad J.P."/>
            <person name="Abt D.N."/>
            <person name="Adryan B."/>
            <person name="Aguade M."/>
            <person name="Akashi H."/>
            <person name="Anderson W.W."/>
            <person name="Aquadro C.F."/>
            <person name="Ardell D.H."/>
            <person name="Arguello R."/>
            <person name="Artieri C.G."/>
            <person name="Barbash D.A."/>
            <person name="Barker D."/>
            <person name="Barsanti P."/>
            <person name="Batterham P."/>
            <person name="Batzoglou S."/>
            <person name="Begun D."/>
            <person name="Bhutkar A."/>
            <person name="Blanco E."/>
            <person name="Bosak S.A."/>
            <person name="Bradley R.K."/>
            <person name="Brand A.D."/>
            <person name="Brent M.R."/>
            <person name="Brooks A.N."/>
            <person name="Brown R.H."/>
            <person name="Butlin R.K."/>
            <person name="Caggese C."/>
            <person name="Calvi B.R."/>
            <person name="Bernardo de Carvalho A."/>
            <person name="Caspi A."/>
            <person name="Castrezana S."/>
            <person name="Celniker S.E."/>
            <person name="Chang J.L."/>
            <person name="Chapple C."/>
            <person name="Chatterji S."/>
            <person name="Chinwalla A."/>
            <person name="Civetta A."/>
            <person name="Clifton S.W."/>
            <person name="Comeron J.M."/>
            <person name="Costello J.C."/>
            <person name="Coyne J.A."/>
            <person name="Daub J."/>
            <person name="David R.G."/>
            <person name="Delcher A.L."/>
            <person name="Delehaunty K."/>
            <person name="Do C.B."/>
            <person name="Ebling H."/>
            <person name="Edwards K."/>
            <person name="Eickbush T."/>
            <person name="Evans J.D."/>
            <person name="Filipski A."/>
            <person name="Findeiss S."/>
            <person name="Freyhult E."/>
            <person name="Fulton L."/>
            <person name="Fulton R."/>
            <person name="Garcia A.C."/>
            <person name="Gardiner A."/>
            <person name="Garfield D.A."/>
            <person name="Garvin B.E."/>
            <person name="Gibson G."/>
            <person name="Gilbert D."/>
            <person name="Gnerre S."/>
            <person name="Godfrey J."/>
            <person name="Good R."/>
            <person name="Gotea V."/>
            <person name="Gravely B."/>
            <person name="Greenberg A.J."/>
            <person name="Griffiths-Jones S."/>
            <person name="Gross S."/>
            <person name="Guigo R."/>
            <person name="Gustafson E.A."/>
            <person name="Haerty W."/>
            <person name="Hahn M.W."/>
            <person name="Halligan D.L."/>
            <person name="Halpern A.L."/>
            <person name="Halter G.M."/>
            <person name="Han M.V."/>
            <person name="Heger A."/>
            <person name="Hillier L."/>
            <person name="Hinrichs A.S."/>
            <person name="Holmes I."/>
            <person name="Hoskins R.A."/>
            <person name="Hubisz M.J."/>
            <person name="Hultmark D."/>
            <person name="Huntley M.A."/>
            <person name="Jaffe D.B."/>
            <person name="Jagadeeshan S."/>
            <person name="Jeck W.R."/>
            <person name="Johnson J."/>
            <person name="Jones C.D."/>
            <person name="Jordan W.C."/>
            <person name="Karpen G.H."/>
            <person name="Kataoka E."/>
            <person name="Keightley P.D."/>
            <person name="Kheradpour P."/>
            <person name="Kirkness E.F."/>
            <person name="Koerich L.B."/>
            <person name="Kristiansen K."/>
            <person name="Kudrna D."/>
            <person name="Kulathinal R.J."/>
            <person name="Kumar S."/>
            <person name="Kwok R."/>
            <person name="Lander E."/>
            <person name="Langley C.H."/>
            <person name="Lapoint R."/>
            <person name="Lazzaro B.P."/>
            <person name="Lee S.J."/>
            <person name="Levesque L."/>
            <person name="Li R."/>
            <person name="Lin C.F."/>
            <person name="Lin M.F."/>
            <person name="Lindblad-Toh K."/>
            <person name="Llopart A."/>
            <person name="Long M."/>
            <person name="Low L."/>
            <person name="Lozovsky E."/>
            <person name="Lu J."/>
            <person name="Luo M."/>
            <person name="Machado C.A."/>
            <person name="Makalowski W."/>
            <person name="Marzo M."/>
            <person name="Matsuda M."/>
            <person name="Matzkin L."/>
            <person name="McAllister B."/>
            <person name="McBride C.S."/>
            <person name="McKernan B."/>
            <person name="McKernan K."/>
            <person name="Mendez-Lago M."/>
            <person name="Minx P."/>
            <person name="Mollenhauer M.U."/>
            <person name="Montooth K."/>
            <person name="Mount S.M."/>
            <person name="Mu X."/>
            <person name="Myers E."/>
            <person name="Negre B."/>
            <person name="Newfeld S."/>
            <person name="Nielsen R."/>
            <person name="Noor M.A."/>
            <person name="O'Grady P."/>
            <person name="Pachter L."/>
            <person name="Papaceit M."/>
            <person name="Parisi M.J."/>
            <person name="Parisi M."/>
            <person name="Parts L."/>
            <person name="Pedersen J.S."/>
            <person name="Pesole G."/>
            <person name="Phillippy A.M."/>
            <person name="Ponting C.P."/>
            <person name="Pop M."/>
            <person name="Porcelli D."/>
            <person name="Powell J.R."/>
            <person name="Prohaska S."/>
            <person name="Pruitt K."/>
            <person name="Puig M."/>
            <person name="Quesneville H."/>
            <person name="Ram K.R."/>
            <person name="Rand D."/>
            <person name="Rasmussen M.D."/>
            <person name="Reed L.K."/>
            <person name="Reenan R."/>
            <person name="Reily A."/>
            <person name="Remington K.A."/>
            <person name="Rieger T.T."/>
            <person name="Ritchie M.G."/>
            <person name="Robin C."/>
            <person name="Rogers Y.H."/>
            <person name="Rohde C."/>
            <person name="Rozas J."/>
            <person name="Rubenfield M.J."/>
            <person name="Ruiz A."/>
            <person name="Russo S."/>
            <person name="Salzberg S.L."/>
            <person name="Sanchez-Gracia A."/>
            <person name="Saranga D.J."/>
            <person name="Sato H."/>
            <person name="Schaeffer S.W."/>
            <person name="Schatz M.C."/>
            <person name="Schlenke T."/>
            <person name="Schwartz R."/>
            <person name="Segarra C."/>
            <person name="Singh R.S."/>
            <person name="Sirot L."/>
            <person name="Sirota M."/>
            <person name="Sisneros N.B."/>
            <person name="Smith C.D."/>
            <person name="Smith T.F."/>
            <person name="Spieth J."/>
            <person name="Stage D.E."/>
            <person name="Stark A."/>
            <person name="Stephan W."/>
            <person name="Strausberg R.L."/>
            <person name="Strempel S."/>
            <person name="Sturgill D."/>
            <person name="Sutton G."/>
            <person name="Sutton G.G."/>
            <person name="Tao W."/>
            <person name="Teichmann S."/>
            <person name="Tobari Y.N."/>
            <person name="Tomimura Y."/>
            <person name="Tsolas J.M."/>
            <person name="Valente V.L."/>
            <person name="Venter E."/>
            <person name="Venter J.C."/>
            <person name="Vicario S."/>
            <person name="Vieira F.G."/>
            <person name="Vilella A.J."/>
            <person name="Villasante A."/>
            <person name="Walenz B."/>
            <person name="Wang J."/>
            <person name="Wasserman M."/>
            <person name="Watts T."/>
            <person name="Wilson D."/>
            <person name="Wilson R.K."/>
            <person name="Wing R.A."/>
            <person name="Wolfner M.F."/>
            <person name="Wong A."/>
            <person name="Wong G.K."/>
            <person name="Wu C.I."/>
            <person name="Wu G."/>
            <person name="Yamamoto D."/>
            <person name="Yang H.P."/>
            <person name="Yang S.P."/>
            <person name="Yorke J.A."/>
            <person name="Yoshida K."/>
            <person name="Zdobnov E."/>
            <person name="Zhang P."/>
            <person name="Zhang Y."/>
            <person name="Zimin A.V."/>
            <person name="Baldwin J."/>
            <person name="Abdouelleil A."/>
            <person name="Abdulkadir J."/>
            <person name="Abebe A."/>
            <person name="Abera B."/>
            <person name="Abreu J."/>
            <person name="Acer S.C."/>
            <person name="Aftuck L."/>
            <person name="Alexander A."/>
            <person name="An P."/>
            <person name="Anderson E."/>
            <person name="Anderson S."/>
            <person name="Arachi H."/>
            <person name="Azer M."/>
            <person name="Bachantsang P."/>
            <person name="Barry A."/>
            <person name="Bayul T."/>
            <person name="Berlin A."/>
            <person name="Bessette D."/>
            <person name="Bloom T."/>
            <person name="Blye J."/>
            <person name="Boguslavskiy L."/>
            <person name="Bonnet C."/>
            <person name="Boukhgalter B."/>
            <person name="Bourzgui I."/>
            <person name="Brown A."/>
            <person name="Cahill P."/>
            <person name="Channer S."/>
            <person name="Cheshatsang Y."/>
            <person name="Chuda L."/>
            <person name="Citroen M."/>
            <person name="Collymore A."/>
            <person name="Cooke P."/>
            <person name="Costello M."/>
            <person name="D'Aco K."/>
            <person name="Daza R."/>
            <person name="De Haan G."/>
            <person name="DeGray S."/>
            <person name="DeMaso C."/>
            <person name="Dhargay N."/>
            <person name="Dooley K."/>
            <person name="Dooley E."/>
            <person name="Doricent M."/>
            <person name="Dorje P."/>
            <person name="Dorjee K."/>
            <person name="Dupes A."/>
            <person name="Elong R."/>
            <person name="Falk J."/>
            <person name="Farina A."/>
            <person name="Faro S."/>
            <person name="Ferguson D."/>
            <person name="Fisher S."/>
            <person name="Foley C.D."/>
            <person name="Franke A."/>
            <person name="Friedrich D."/>
            <person name="Gadbois L."/>
            <person name="Gearin G."/>
            <person name="Gearin C.R."/>
            <person name="Giannoukos G."/>
            <person name="Goode T."/>
            <person name="Graham J."/>
            <person name="Grandbois E."/>
            <person name="Grewal S."/>
            <person name="Gyaltsen K."/>
            <person name="Hafez N."/>
            <person name="Hagos B."/>
            <person name="Hall J."/>
            <person name="Henson C."/>
            <person name="Hollinger A."/>
            <person name="Honan T."/>
            <person name="Huard M.D."/>
            <person name="Hughes L."/>
            <person name="Hurhula B."/>
            <person name="Husby M.E."/>
            <person name="Kamat A."/>
            <person name="Kanga B."/>
            <person name="Kashin S."/>
            <person name="Khazanovich D."/>
            <person name="Kisner P."/>
            <person name="Lance K."/>
            <person name="Lara M."/>
            <person name="Lee W."/>
            <person name="Lennon N."/>
            <person name="Letendre F."/>
            <person name="LeVine R."/>
            <person name="Lipovsky A."/>
            <person name="Liu X."/>
            <person name="Liu J."/>
            <person name="Liu S."/>
            <person name="Lokyitsang T."/>
            <person name="Lokyitsang Y."/>
            <person name="Lubonja R."/>
            <person name="Lui A."/>
            <person name="MacDonald P."/>
            <person name="Magnisalis V."/>
            <person name="Maru K."/>
            <person name="Matthews C."/>
            <person name="McCusker W."/>
            <person name="McDonough S."/>
            <person name="Mehta T."/>
            <person name="Meldrim J."/>
            <person name="Meneus L."/>
            <person name="Mihai O."/>
            <person name="Mihalev A."/>
            <person name="Mihova T."/>
            <person name="Mittelman R."/>
            <person name="Mlenga V."/>
            <person name="Montmayeur A."/>
            <person name="Mulrain L."/>
            <person name="Navidi A."/>
            <person name="Naylor J."/>
            <person name="Negash T."/>
            <person name="Nguyen T."/>
            <person name="Nguyen N."/>
            <person name="Nicol R."/>
            <person name="Norbu C."/>
            <person name="Norbu N."/>
            <person name="Novod N."/>
            <person name="O'Neill B."/>
            <person name="Osman S."/>
            <person name="Markiewicz E."/>
            <person name="Oyono O.L."/>
            <person name="Patti C."/>
            <person name="Phunkhang P."/>
            <person name="Pierre F."/>
            <person name="Priest M."/>
            <person name="Raghuraman S."/>
            <person name="Rege F."/>
            <person name="Reyes R."/>
            <person name="Rise C."/>
            <person name="Rogov P."/>
            <person name="Ross K."/>
            <person name="Ryan E."/>
            <person name="Settipalli S."/>
            <person name="Shea T."/>
            <person name="Sherpa N."/>
            <person name="Shi L."/>
            <person name="Shih D."/>
            <person name="Sparrow T."/>
            <person name="Spaulding J."/>
            <person name="Stalker J."/>
            <person name="Stange-Thomann N."/>
            <person name="Stavropoulos S."/>
            <person name="Stone C."/>
            <person name="Strader C."/>
            <person name="Tesfaye S."/>
            <person name="Thomson T."/>
            <person name="Thoulutsang Y."/>
            <person name="Thoulutsang D."/>
            <person name="Topham K."/>
            <person name="Topping I."/>
            <person name="Tsamla T."/>
            <person name="Vassiliev H."/>
            <person name="Vo A."/>
            <person name="Wangchuk T."/>
            <person name="Wangdi T."/>
            <person name="Weiand M."/>
            <person name="Wilkinson J."/>
            <person name="Wilson A."/>
            <person name="Yadav S."/>
            <person name="Young G."/>
            <person name="Yu Q."/>
            <person name="Zembek L."/>
            <person name="Zhong D."/>
            <person name="Zimmer A."/>
            <person name="Zwirko Z."/>
            <person name="Jaffe D.B."/>
            <person name="Alvarez P."/>
            <person name="Brockman W."/>
            <person name="Butler J."/>
            <person name="Chin C."/>
            <person name="Gnerre S."/>
            <person name="Grabherr M."/>
            <person name="Kleber M."/>
            <person name="Mauceli E."/>
            <person name="MacCallum I."/>
        </authorList>
    </citation>
    <scope>NUCLEOTIDE SEQUENCE [LARGE SCALE GENOMIC DNA]</scope>
    <source>
        <strain evidence="3">Tai18E2 / Tucson 14021-0261.01</strain>
    </source>
</reference>
<keyword evidence="1" id="KW-0472">Membrane</keyword>
<keyword evidence="1" id="KW-0812">Transmembrane</keyword>
<dbReference type="Proteomes" id="UP000002282">
    <property type="component" value="Chromosome X"/>
</dbReference>
<keyword evidence="1" id="KW-1133">Transmembrane helix</keyword>
<organism evidence="2 3">
    <name type="scientific">Drosophila yakuba</name>
    <name type="common">Fruit fly</name>
    <dbReference type="NCBI Taxonomy" id="7245"/>
    <lineage>
        <taxon>Eukaryota</taxon>
        <taxon>Metazoa</taxon>
        <taxon>Ecdysozoa</taxon>
        <taxon>Arthropoda</taxon>
        <taxon>Hexapoda</taxon>
        <taxon>Insecta</taxon>
        <taxon>Pterygota</taxon>
        <taxon>Neoptera</taxon>
        <taxon>Endopterygota</taxon>
        <taxon>Diptera</taxon>
        <taxon>Brachycera</taxon>
        <taxon>Muscomorpha</taxon>
        <taxon>Ephydroidea</taxon>
        <taxon>Drosophilidae</taxon>
        <taxon>Drosophila</taxon>
        <taxon>Sophophora</taxon>
    </lineage>
</organism>